<proteinExistence type="inferred from homology"/>
<dbReference type="InterPro" id="IPR027417">
    <property type="entry name" value="P-loop_NTPase"/>
</dbReference>
<feature type="coiled-coil region" evidence="4">
    <location>
        <begin position="219"/>
        <end position="260"/>
    </location>
</feature>
<organism evidence="6 7">
    <name type="scientific">Microseira wollei NIES-4236</name>
    <dbReference type="NCBI Taxonomy" id="2530354"/>
    <lineage>
        <taxon>Bacteria</taxon>
        <taxon>Bacillati</taxon>
        <taxon>Cyanobacteriota</taxon>
        <taxon>Cyanophyceae</taxon>
        <taxon>Oscillatoriophycideae</taxon>
        <taxon>Aerosakkonematales</taxon>
        <taxon>Aerosakkonemataceae</taxon>
        <taxon>Microseira</taxon>
    </lineage>
</organism>
<keyword evidence="7" id="KW-1185">Reference proteome</keyword>
<evidence type="ECO:0000256" key="1">
    <source>
        <dbReference type="ARBA" id="ARBA00006930"/>
    </source>
</evidence>
<dbReference type="EMBL" id="BLAY01000167">
    <property type="protein sequence ID" value="GET42495.1"/>
    <property type="molecule type" value="Genomic_DNA"/>
</dbReference>
<dbReference type="NCBIfam" id="TIGR03185">
    <property type="entry name" value="DNA_S_dndD"/>
    <property type="match status" value="1"/>
</dbReference>
<name>A0AAV3XN32_9CYAN</name>
<feature type="coiled-coil region" evidence="4">
    <location>
        <begin position="398"/>
        <end position="490"/>
    </location>
</feature>
<protein>
    <recommendedName>
        <fullName evidence="3">Nuclease SbcCD subunit C</fullName>
    </recommendedName>
</protein>
<dbReference type="GO" id="GO:0016887">
    <property type="term" value="F:ATP hydrolysis activity"/>
    <property type="evidence" value="ECO:0007669"/>
    <property type="project" value="InterPro"/>
</dbReference>
<evidence type="ECO:0000313" key="6">
    <source>
        <dbReference type="EMBL" id="GET42495.1"/>
    </source>
</evidence>
<dbReference type="PANTHER" id="PTHR32114">
    <property type="entry name" value="ABC TRANSPORTER ABCH.3"/>
    <property type="match status" value="1"/>
</dbReference>
<dbReference type="InterPro" id="IPR038729">
    <property type="entry name" value="Rad50/SbcC_AAA"/>
</dbReference>
<accession>A0AAV3XN32</accession>
<evidence type="ECO:0000256" key="2">
    <source>
        <dbReference type="ARBA" id="ARBA00011322"/>
    </source>
</evidence>
<dbReference type="GO" id="GO:0006302">
    <property type="term" value="P:double-strand break repair"/>
    <property type="evidence" value="ECO:0007669"/>
    <property type="project" value="InterPro"/>
</dbReference>
<sequence length="665" mass="75615">MIFLELVLENFGPYLGKHTINLRPETDGNIRPIILFGGMNGGGKTTLMDAIRLALYGSRAQCSTRNNLGYTDFLIQCVNRNTPPTGTTRIELEFEHVQNDKLTRFKIVRSWTKEPKDGKDTLGIIVYDELNQEWPDKALVNTWDEYIETLLPLGISNLFLFDGEQVKELAELETPPPLVVDAIRSLLGLELAERLSVDLDILASRKRKEIAGAKELEALEKIEQKFQQLSGDKEAAAQEKASCFSQLERAKEQLNQVEEKFIYEGGKIAAERNVLDTQQKKLIADADKSRQGMVELAAGVLPLALISPLLMQTKTQAENETRQQQAKIEWEVLKKRSERILNSIAQLSLKPSALEQIKTIFDQEYQELEQAASTDKQPWLAADIEAINQLETLLRYQIKDSQNQAESKIKALKELEIEIEFIERQLAIAASPEAYEKLKNDVREAQNEHAKAKAAEEIAKRRYEELNKEIAKTQKELEAYSTDFIKLKNNQHIIGACAKVQTTLKLFKEKLTLKKLNKLELEVTNCFGYLLHKSDLVHRVIIDTNTFSLSLYDFQGQPVPKHRLSAGEKQLLAIAFLWGLARVSGQHLPVAIDTPLGRLDSSHRQNLVERYFPSASHQVILLSTDTEIGKTEVENLRQQDAIAREYLLKYNPSDRHTNVEPGYFW</sequence>
<dbReference type="Proteomes" id="UP001050975">
    <property type="component" value="Unassembled WGS sequence"/>
</dbReference>
<dbReference type="Pfam" id="PF13476">
    <property type="entry name" value="AAA_23"/>
    <property type="match status" value="1"/>
</dbReference>
<dbReference type="SUPFAM" id="SSF52540">
    <property type="entry name" value="P-loop containing nucleoside triphosphate hydrolases"/>
    <property type="match status" value="1"/>
</dbReference>
<dbReference type="AlphaFoldDB" id="A0AAV3XN32"/>
<evidence type="ECO:0000259" key="5">
    <source>
        <dbReference type="Pfam" id="PF13476"/>
    </source>
</evidence>
<feature type="domain" description="Rad50/SbcC-type AAA" evidence="5">
    <location>
        <begin position="6"/>
        <end position="260"/>
    </location>
</feature>
<evidence type="ECO:0000256" key="4">
    <source>
        <dbReference type="SAM" id="Coils"/>
    </source>
</evidence>
<evidence type="ECO:0000313" key="7">
    <source>
        <dbReference type="Proteomes" id="UP001050975"/>
    </source>
</evidence>
<gene>
    <name evidence="6" type="ORF">MiSe_73130</name>
</gene>
<dbReference type="Gene3D" id="3.40.50.300">
    <property type="entry name" value="P-loop containing nucleotide triphosphate hydrolases"/>
    <property type="match status" value="2"/>
</dbReference>
<evidence type="ECO:0000256" key="3">
    <source>
        <dbReference type="ARBA" id="ARBA00013368"/>
    </source>
</evidence>
<comment type="subunit">
    <text evidence="2">Heterodimer of SbcC and SbcD.</text>
</comment>
<keyword evidence="4" id="KW-0175">Coiled coil</keyword>
<comment type="similarity">
    <text evidence="1">Belongs to the SMC family. SbcC subfamily.</text>
</comment>
<comment type="caution">
    <text evidence="6">The sequence shown here is derived from an EMBL/GenBank/DDBJ whole genome shotgun (WGS) entry which is preliminary data.</text>
</comment>
<dbReference type="InterPro" id="IPR017599">
    <property type="entry name" value="DNA_S_DndD"/>
</dbReference>
<dbReference type="RefSeq" id="WP_226590108.1">
    <property type="nucleotide sequence ID" value="NZ_BLAY01000167.1"/>
</dbReference>
<reference evidence="6" key="1">
    <citation type="submission" date="2019-10" db="EMBL/GenBank/DDBJ databases">
        <title>Draft genome sequece of Microseira wollei NIES-4236.</title>
        <authorList>
            <person name="Yamaguchi H."/>
            <person name="Suzuki S."/>
            <person name="Kawachi M."/>
        </authorList>
    </citation>
    <scope>NUCLEOTIDE SEQUENCE</scope>
    <source>
        <strain evidence="6">NIES-4236</strain>
    </source>
</reference>
<dbReference type="PANTHER" id="PTHR32114:SF2">
    <property type="entry name" value="ABC TRANSPORTER ABCH.3"/>
    <property type="match status" value="1"/>
</dbReference>